<name>A0A4Q1BSV8_TREME</name>
<evidence type="ECO:0000256" key="1">
    <source>
        <dbReference type="SAM" id="Coils"/>
    </source>
</evidence>
<feature type="coiled-coil region" evidence="1">
    <location>
        <begin position="363"/>
        <end position="390"/>
    </location>
</feature>
<proteinExistence type="predicted"/>
<keyword evidence="1" id="KW-0175">Coiled coil</keyword>
<reference evidence="3 4" key="1">
    <citation type="submission" date="2016-06" db="EMBL/GenBank/DDBJ databases">
        <title>Evolution of pathogenesis and genome organization in the Tremellales.</title>
        <authorList>
            <person name="Cuomo C."/>
            <person name="Litvintseva A."/>
            <person name="Heitman J."/>
            <person name="Chen Y."/>
            <person name="Sun S."/>
            <person name="Springer D."/>
            <person name="Dromer F."/>
            <person name="Young S."/>
            <person name="Zeng Q."/>
            <person name="Chapman S."/>
            <person name="Gujja S."/>
            <person name="Saif S."/>
            <person name="Birren B."/>
        </authorList>
    </citation>
    <scope>NUCLEOTIDE SEQUENCE [LARGE SCALE GENOMIC DNA]</scope>
    <source>
        <strain evidence="3 4">ATCC 28783</strain>
    </source>
</reference>
<dbReference type="OrthoDB" id="2338662at2759"/>
<organism evidence="3 4">
    <name type="scientific">Tremella mesenterica</name>
    <name type="common">Jelly fungus</name>
    <dbReference type="NCBI Taxonomy" id="5217"/>
    <lineage>
        <taxon>Eukaryota</taxon>
        <taxon>Fungi</taxon>
        <taxon>Dikarya</taxon>
        <taxon>Basidiomycota</taxon>
        <taxon>Agaricomycotina</taxon>
        <taxon>Tremellomycetes</taxon>
        <taxon>Tremellales</taxon>
        <taxon>Tremellaceae</taxon>
        <taxon>Tremella</taxon>
    </lineage>
</organism>
<sequence>MTRLLSRFLHILVLRAVQSVAYGLWCGKHYELGALNVPPAPESRFTSPPISPQPLLNFRCSTSSSIYIAGDLKDHPGIIIDAEVTNDVGQPYEGTLGQALNVIVSTKDIVLASGSVVPGTSGTVLPLDFSALSATGESYIVTCTAQAGVNIFTVETEAWYLPPNPYGGSTVKVDRHSGALMVEEEDRWEKIFPFGWYDPYLTNIERLDRAKRQGMNMIHPVPPVPHYAPNNDWTVTSTYMAHAEILGLGVMYDMRHSLTDLGSVKDQVERFRSSPSLLVWYTSDEPDGPPTSLDSTVDARSLIRDLDPYHPTALVLNCADYYFASYVQGTDILMLDVYSIAMNPIWSKKWSTPVNSTFGASGCDNCQGNFHDLSRRIDEAKARLRVMRREREIPVWIVPQAFDDHGDEFWWRVPTGDEEVVQTILAVNHGVIGHCAWFASSATPDLLGNVSFISKHLYEQRHFLLDNAHTRRPVLTSLPYHDGNGVDAFAWTSFTPHGTDILVLAAHLNYIGLEAKTTFSLQLSGQIKRVLFGDVRSTSNGDVVFRMGRTSTAGVILHIAKESDTTVDMDTGEMTLVKRLGKGSELMEL</sequence>
<dbReference type="AlphaFoldDB" id="A0A4Q1BSV8"/>
<evidence type="ECO:0000313" key="3">
    <source>
        <dbReference type="EMBL" id="RXK41135.1"/>
    </source>
</evidence>
<dbReference type="Proteomes" id="UP000289152">
    <property type="component" value="Unassembled WGS sequence"/>
</dbReference>
<accession>A0A4Q1BSV8</accession>
<dbReference type="VEuPathDB" id="FungiDB:TREMEDRAFT_63339"/>
<dbReference type="InterPro" id="IPR017853">
    <property type="entry name" value="GH"/>
</dbReference>
<dbReference type="InParanoid" id="A0A4Q1BSV8"/>
<evidence type="ECO:0008006" key="5">
    <source>
        <dbReference type="Google" id="ProtNLM"/>
    </source>
</evidence>
<evidence type="ECO:0000313" key="4">
    <source>
        <dbReference type="Proteomes" id="UP000289152"/>
    </source>
</evidence>
<dbReference type="Gene3D" id="3.20.20.80">
    <property type="entry name" value="Glycosidases"/>
    <property type="match status" value="1"/>
</dbReference>
<dbReference type="EMBL" id="SDIL01000011">
    <property type="protein sequence ID" value="RXK41135.1"/>
    <property type="molecule type" value="Genomic_DNA"/>
</dbReference>
<feature type="signal peptide" evidence="2">
    <location>
        <begin position="1"/>
        <end position="23"/>
    </location>
</feature>
<keyword evidence="2" id="KW-0732">Signal</keyword>
<keyword evidence="4" id="KW-1185">Reference proteome</keyword>
<gene>
    <name evidence="3" type="ORF">M231_01538</name>
</gene>
<evidence type="ECO:0000256" key="2">
    <source>
        <dbReference type="SAM" id="SignalP"/>
    </source>
</evidence>
<dbReference type="SUPFAM" id="SSF51445">
    <property type="entry name" value="(Trans)glycosidases"/>
    <property type="match status" value="1"/>
</dbReference>
<protein>
    <recommendedName>
        <fullName evidence="5">Glycoside hydrolase family 2 catalytic domain-containing protein</fullName>
    </recommendedName>
</protein>
<comment type="caution">
    <text evidence="3">The sequence shown here is derived from an EMBL/GenBank/DDBJ whole genome shotgun (WGS) entry which is preliminary data.</text>
</comment>
<feature type="chain" id="PRO_5020709890" description="Glycoside hydrolase family 2 catalytic domain-containing protein" evidence="2">
    <location>
        <begin position="24"/>
        <end position="589"/>
    </location>
</feature>